<dbReference type="EMBL" id="LLZU01000022">
    <property type="protein sequence ID" value="KRV48529.1"/>
    <property type="molecule type" value="Genomic_DNA"/>
</dbReference>
<organism evidence="1 2">
    <name type="scientific">Wenjunlia vitaminophila</name>
    <name type="common">Streptomyces vitaminophilus</name>
    <dbReference type="NCBI Taxonomy" id="76728"/>
    <lineage>
        <taxon>Bacteria</taxon>
        <taxon>Bacillati</taxon>
        <taxon>Actinomycetota</taxon>
        <taxon>Actinomycetes</taxon>
        <taxon>Kitasatosporales</taxon>
        <taxon>Streptomycetaceae</taxon>
        <taxon>Wenjunlia</taxon>
    </lineage>
</organism>
<evidence type="ECO:0000313" key="2">
    <source>
        <dbReference type="Proteomes" id="UP000050867"/>
    </source>
</evidence>
<keyword evidence="2" id="KW-1185">Reference proteome</keyword>
<evidence type="ECO:0008006" key="3">
    <source>
        <dbReference type="Google" id="ProtNLM"/>
    </source>
</evidence>
<dbReference type="RefSeq" id="WP_026220561.1">
    <property type="nucleotide sequence ID" value="NZ_LLZU01000022.1"/>
</dbReference>
<reference evidence="1 2" key="1">
    <citation type="submission" date="2015-10" db="EMBL/GenBank/DDBJ databases">
        <title>Draft genome sequence of pyrrolomycin-producing Streptomyces vitaminophilus.</title>
        <authorList>
            <person name="Graham D.E."/>
            <person name="Mahan K.M."/>
            <person name="Klingeman D.M."/>
            <person name="Hettich R.L."/>
            <person name="Parry R.J."/>
        </authorList>
    </citation>
    <scope>NUCLEOTIDE SEQUENCE [LARGE SCALE GENOMIC DNA]</scope>
    <source>
        <strain evidence="1 2">ATCC 31673</strain>
    </source>
</reference>
<dbReference type="AlphaFoldDB" id="A0A0T6LRL3"/>
<evidence type="ECO:0000313" key="1">
    <source>
        <dbReference type="EMBL" id="KRV48529.1"/>
    </source>
</evidence>
<dbReference type="NCBIfam" id="TIGR04187">
    <property type="entry name" value="GRASP_SAV_5884"/>
    <property type="match status" value="1"/>
</dbReference>
<accession>A0A0T6LRL3</accession>
<dbReference type="GO" id="GO:0018169">
    <property type="term" value="F:ribosomal S6-glutamic acid ligase activity"/>
    <property type="evidence" value="ECO:0007669"/>
    <property type="project" value="TreeGrafter"/>
</dbReference>
<dbReference type="PANTHER" id="PTHR21621:SF0">
    <property type="entry name" value="BETA-CITRYLGLUTAMATE SYNTHASE B-RELATED"/>
    <property type="match status" value="1"/>
</dbReference>
<dbReference type="PANTHER" id="PTHR21621">
    <property type="entry name" value="RIBOSOMAL PROTEIN S6 MODIFICATION PROTEIN"/>
    <property type="match status" value="1"/>
</dbReference>
<name>A0A0T6LRL3_WENVI</name>
<dbReference type="SUPFAM" id="SSF56059">
    <property type="entry name" value="Glutathione synthetase ATP-binding domain-like"/>
    <property type="match status" value="1"/>
</dbReference>
<dbReference type="OrthoDB" id="9794735at2"/>
<dbReference type="STRING" id="76728.AQ490_24995"/>
<proteinExistence type="predicted"/>
<gene>
    <name evidence="1" type="ORF">AQ490_24995</name>
</gene>
<sequence length="322" mass="34788">MSRTRNSVLVSAALEDQTADAVISELNGRGVPVARVDPGADFPTRCSLVARVNPVTGIHGVLETPSRRVLLDRVRSVYHRHPTPYGAAFEHLAEQDALFATAQARHGLGGVLAALPCTQVNHPHATAAASFKTVGLAVAVRAGLTVPPTLITSDPEAARSFAKKHGPVVYKVLRAARYRDQEDRPLTVWTTAVSPQEIDDGVAGTAHLFQARIDSIADVRITVVDGQLFAARIDSGLLDWRTDYRCHRYRISAVPDPVASGIRAYMRELRLLYAAFDFALTASGTWLFYEANPSGQYGWIEDATGLPITRAIADLLLNGACA</sequence>
<dbReference type="eggNOG" id="COG0189">
    <property type="taxonomic scope" value="Bacteria"/>
</dbReference>
<protein>
    <recommendedName>
        <fullName evidence="3">ATP-grasp ribosomal peptide maturase</fullName>
    </recommendedName>
</protein>
<dbReference type="Proteomes" id="UP000050867">
    <property type="component" value="Unassembled WGS sequence"/>
</dbReference>
<dbReference type="GO" id="GO:0009432">
    <property type="term" value="P:SOS response"/>
    <property type="evidence" value="ECO:0007669"/>
    <property type="project" value="TreeGrafter"/>
</dbReference>
<dbReference type="InterPro" id="IPR026449">
    <property type="entry name" value="GRASP_SAV_5884"/>
</dbReference>
<comment type="caution">
    <text evidence="1">The sequence shown here is derived from an EMBL/GenBank/DDBJ whole genome shotgun (WGS) entry which is preliminary data.</text>
</comment>
<dbReference type="Gene3D" id="3.30.470.20">
    <property type="entry name" value="ATP-grasp fold, B domain"/>
    <property type="match status" value="1"/>
</dbReference>
<dbReference type="GO" id="GO:0005737">
    <property type="term" value="C:cytoplasm"/>
    <property type="evidence" value="ECO:0007669"/>
    <property type="project" value="TreeGrafter"/>
</dbReference>